<comment type="caution">
    <text evidence="2">The sequence shown here is derived from an EMBL/GenBank/DDBJ whole genome shotgun (WGS) entry which is preliminary data.</text>
</comment>
<dbReference type="AlphaFoldDB" id="A0ABD6CLI5"/>
<gene>
    <name evidence="2" type="ORF">ACFSBX_08190</name>
</gene>
<keyword evidence="1" id="KW-1133">Transmembrane helix</keyword>
<dbReference type="RefSeq" id="WP_256420466.1">
    <property type="nucleotide sequence ID" value="NZ_JANHDI010000002.1"/>
</dbReference>
<proteinExistence type="predicted"/>
<keyword evidence="3" id="KW-1185">Reference proteome</keyword>
<accession>A0ABD6CLI5</accession>
<organism evidence="2 3">
    <name type="scientific">Halobellus rarus</name>
    <dbReference type="NCBI Taxonomy" id="1126237"/>
    <lineage>
        <taxon>Archaea</taxon>
        <taxon>Methanobacteriati</taxon>
        <taxon>Methanobacteriota</taxon>
        <taxon>Stenosarchaea group</taxon>
        <taxon>Halobacteria</taxon>
        <taxon>Halobacteriales</taxon>
        <taxon>Haloferacaceae</taxon>
        <taxon>Halobellus</taxon>
    </lineage>
</organism>
<name>A0ABD6CLI5_9EURY</name>
<sequence>MASRNQAAISSDEKLLLLVVGLIIGSLLVLGLVFQVANGVASGIAGFLYDIGIPREIAMNTYKTVKWGLVGLLLIALVKVMS</sequence>
<evidence type="ECO:0000256" key="1">
    <source>
        <dbReference type="SAM" id="Phobius"/>
    </source>
</evidence>
<keyword evidence="1" id="KW-0812">Transmembrane</keyword>
<dbReference type="EMBL" id="JBHUDK010000006">
    <property type="protein sequence ID" value="MFD1598936.1"/>
    <property type="molecule type" value="Genomic_DNA"/>
</dbReference>
<reference evidence="2 3" key="1">
    <citation type="journal article" date="2019" name="Int. J. Syst. Evol. Microbiol.">
        <title>The Global Catalogue of Microorganisms (GCM) 10K type strain sequencing project: providing services to taxonomists for standard genome sequencing and annotation.</title>
        <authorList>
            <consortium name="The Broad Institute Genomics Platform"/>
            <consortium name="The Broad Institute Genome Sequencing Center for Infectious Disease"/>
            <person name="Wu L."/>
            <person name="Ma J."/>
        </authorList>
    </citation>
    <scope>NUCLEOTIDE SEQUENCE [LARGE SCALE GENOMIC DNA]</scope>
    <source>
        <strain evidence="2 3">CGMCC 1.12121</strain>
    </source>
</reference>
<evidence type="ECO:0000313" key="3">
    <source>
        <dbReference type="Proteomes" id="UP001597085"/>
    </source>
</evidence>
<protein>
    <submittedName>
        <fullName evidence="2">Uncharacterized protein</fullName>
    </submittedName>
</protein>
<feature type="transmembrane region" description="Helical" evidence="1">
    <location>
        <begin position="15"/>
        <end position="37"/>
    </location>
</feature>
<keyword evidence="1" id="KW-0472">Membrane</keyword>
<evidence type="ECO:0000313" key="2">
    <source>
        <dbReference type="EMBL" id="MFD1598936.1"/>
    </source>
</evidence>
<dbReference type="Proteomes" id="UP001597085">
    <property type="component" value="Unassembled WGS sequence"/>
</dbReference>